<keyword evidence="2" id="KW-0378">Hydrolase</keyword>
<dbReference type="CDD" id="cd18808">
    <property type="entry name" value="SF1_C_Upf1"/>
    <property type="match status" value="1"/>
</dbReference>
<dbReference type="PANTHER" id="PTHR10887:SF515">
    <property type="entry name" value="P-LOOP CONTAINING NUCLEOSIDE TRIPHOSPHATE HYDROLASES SUPERFAMILY PROTEIN"/>
    <property type="match status" value="1"/>
</dbReference>
<organism evidence="8 9">
    <name type="scientific">Eucalyptus globulus</name>
    <name type="common">Tasmanian blue gum</name>
    <dbReference type="NCBI Taxonomy" id="34317"/>
    <lineage>
        <taxon>Eukaryota</taxon>
        <taxon>Viridiplantae</taxon>
        <taxon>Streptophyta</taxon>
        <taxon>Embryophyta</taxon>
        <taxon>Tracheophyta</taxon>
        <taxon>Spermatophyta</taxon>
        <taxon>Magnoliopsida</taxon>
        <taxon>eudicotyledons</taxon>
        <taxon>Gunneridae</taxon>
        <taxon>Pentapetalae</taxon>
        <taxon>rosids</taxon>
        <taxon>malvids</taxon>
        <taxon>Myrtales</taxon>
        <taxon>Myrtaceae</taxon>
        <taxon>Myrtoideae</taxon>
        <taxon>Eucalypteae</taxon>
        <taxon>Eucalyptus</taxon>
    </lineage>
</organism>
<dbReference type="InterPro" id="IPR047187">
    <property type="entry name" value="SF1_C_Upf1"/>
</dbReference>
<keyword evidence="3" id="KW-0347">Helicase</keyword>
<dbReference type="EMBL" id="JBJKBG010000006">
    <property type="protein sequence ID" value="KAL3736004.1"/>
    <property type="molecule type" value="Genomic_DNA"/>
</dbReference>
<keyword evidence="4" id="KW-0067">ATP-binding</keyword>
<dbReference type="Pfam" id="PF13086">
    <property type="entry name" value="AAA_11"/>
    <property type="match status" value="1"/>
</dbReference>
<evidence type="ECO:0008006" key="10">
    <source>
        <dbReference type="Google" id="ProtNLM"/>
    </source>
</evidence>
<dbReference type="InterPro" id="IPR041679">
    <property type="entry name" value="DNA2/NAM7-like_C"/>
</dbReference>
<gene>
    <name evidence="8" type="ORF">ACJRO7_025027</name>
</gene>
<dbReference type="Pfam" id="PF13087">
    <property type="entry name" value="AAA_12"/>
    <property type="match status" value="1"/>
</dbReference>
<evidence type="ECO:0000259" key="7">
    <source>
        <dbReference type="Pfam" id="PF20073"/>
    </source>
</evidence>
<evidence type="ECO:0000256" key="1">
    <source>
        <dbReference type="ARBA" id="ARBA00022741"/>
    </source>
</evidence>
<evidence type="ECO:0000259" key="5">
    <source>
        <dbReference type="Pfam" id="PF13086"/>
    </source>
</evidence>
<evidence type="ECO:0000256" key="4">
    <source>
        <dbReference type="ARBA" id="ARBA00022840"/>
    </source>
</evidence>
<dbReference type="GO" id="GO:0005694">
    <property type="term" value="C:chromosome"/>
    <property type="evidence" value="ECO:0007669"/>
    <property type="project" value="UniProtKB-ARBA"/>
</dbReference>
<dbReference type="GO" id="GO:0004386">
    <property type="term" value="F:helicase activity"/>
    <property type="evidence" value="ECO:0007669"/>
    <property type="project" value="UniProtKB-KW"/>
</dbReference>
<evidence type="ECO:0000256" key="3">
    <source>
        <dbReference type="ARBA" id="ARBA00022806"/>
    </source>
</evidence>
<dbReference type="InterPro" id="IPR041677">
    <property type="entry name" value="DNA2/NAM7_AAA_11"/>
</dbReference>
<dbReference type="InterPro" id="IPR027417">
    <property type="entry name" value="P-loop_NTPase"/>
</dbReference>
<dbReference type="GO" id="GO:0016787">
    <property type="term" value="F:hydrolase activity"/>
    <property type="evidence" value="ECO:0007669"/>
    <property type="project" value="UniProtKB-KW"/>
</dbReference>
<keyword evidence="9" id="KW-1185">Reference proteome</keyword>
<dbReference type="InterPro" id="IPR045055">
    <property type="entry name" value="DNA2/NAM7-like"/>
</dbReference>
<evidence type="ECO:0000313" key="9">
    <source>
        <dbReference type="Proteomes" id="UP001634007"/>
    </source>
</evidence>
<name>A0ABD3KC19_EUCGL</name>
<feature type="domain" description="DUF6469" evidence="7">
    <location>
        <begin position="93"/>
        <end position="220"/>
    </location>
</feature>
<dbReference type="Pfam" id="PF20073">
    <property type="entry name" value="DUF6469"/>
    <property type="match status" value="1"/>
</dbReference>
<dbReference type="InterPro" id="IPR045529">
    <property type="entry name" value="DUF6469"/>
</dbReference>
<dbReference type="Proteomes" id="UP001634007">
    <property type="component" value="Unassembled WGS sequence"/>
</dbReference>
<evidence type="ECO:0000259" key="6">
    <source>
        <dbReference type="Pfam" id="PF13087"/>
    </source>
</evidence>
<dbReference type="GO" id="GO:0005524">
    <property type="term" value="F:ATP binding"/>
    <property type="evidence" value="ECO:0007669"/>
    <property type="project" value="UniProtKB-KW"/>
</dbReference>
<evidence type="ECO:0000313" key="8">
    <source>
        <dbReference type="EMBL" id="KAL3736004.1"/>
    </source>
</evidence>
<evidence type="ECO:0000256" key="2">
    <source>
        <dbReference type="ARBA" id="ARBA00022801"/>
    </source>
</evidence>
<accession>A0ABD3KC19</accession>
<dbReference type="SUPFAM" id="SSF52540">
    <property type="entry name" value="P-loop containing nucleoside triphosphate hydrolases"/>
    <property type="match status" value="1"/>
</dbReference>
<keyword evidence="1" id="KW-0547">Nucleotide-binding</keyword>
<comment type="caution">
    <text evidence="8">The sequence shown here is derived from an EMBL/GenBank/DDBJ whole genome shotgun (WGS) entry which is preliminary data.</text>
</comment>
<dbReference type="PANTHER" id="PTHR10887">
    <property type="entry name" value="DNA2/NAM7 HELICASE FAMILY"/>
    <property type="match status" value="1"/>
</dbReference>
<feature type="domain" description="DNA2/NAM7 helicase helicase" evidence="5">
    <location>
        <begin position="260"/>
        <end position="635"/>
    </location>
</feature>
<sequence>MASEMGVGLAMDSTEGAEAGSGRKKDKPTDLMDIIFSWSIREIYNTNLYRDKVKSILESFQSVEQYFASYNFPLLEETRASLCSSMQNVSRLPFAKVTGFAVGKQNVYHVEVDYWRNRVTDNGKEPYKTLPGDVLMLTNAEPDTIPSLERFKGRWAFASVTRIAEDEDEDAQTSTRFQVETFLDNEVNDDRTWKSMYAVFLINAVTNKRIWNVLRPFGNLDVVREVLCTDSAAEKYCNLCITQSHGSGHGSLNKNLFGSLNESQTKAVLACLDTIKCEHRSAVKMIQGPPGTGKTKTVAALLFTLLKRKRRTLVCAPTNVAIKELASRVLQLVKQSACTNSHGGCSLYNLGDMLCFGNKERMKVDSDMEEIFLDHRVDCVAECFSVLTGWQHCLTSMIDTLNDCVHQYHIFLENERQITSKPSGNDVSSKCGRSKKESKPEFQSFLEFFKHRFRSSAESLQRCFSILCTHISKSYLLEHNFQDIKSLLILLDSFEVSIYREKLDSRKLKEAFSSDPSSLKARTDPLYTSLSIKRRECLSLLQTLNKSLRRLNLAPFMSKHKIAEFCYQAASLIFCTACSSYKLYTVEMEPVSLLVIDEAAQLKECESIIPLKLHGVRHAILVGDECQLPAMVESKLSSNAGFGRSLFERLSSLGHPRHLLNIQYRMHPAISHFPTSAFYNSQIRNGSNVTSKSYRKCHLPWPMFGPYSFINISDGREEGGDGGRSLRNHAEVGIVSMILRNLYRACKSSGGDLSVGVISPYRAQVAAIQKKIGKRYENIRGFTVKVRSVDGFQGGEEDIIIVSTVRSNPRGFIGFVSDTRRTNVTITRARYSLWILGSERTLTRSKSIWEALVHDAKTRGCFFSIDEVKAALDGKNNQLDGPLDRSGAVFRNARWRANRSQYAKSRECSSSTDEVKSILDGKKEDIHLDDPLGGDSFLFRNARWRAKCSQDAKSQECSSSTNGVKSILDGKKENIQLDDPLGGNSFLFRNVRWRAKCSQEAKSQECSSSTDEVKCILDGKKEDVRLNDPLDGDSFPFRNAWLRAKCSQDAKGQECSSSTDEVKCILDGKKKEDIRLDDPLDGTSFLFRDARWRVFFGDNFVKSFRKLTSLRTEMSIMNRLSKLAGGWRPEKSDVGLLPRSCSYMVKQFKVEGLYVLYTVDIDVLKEPRYIQILKIWDVLPLSDATRLVERLDNEFKAYADDFISRCNEKCHEGDQVVPKTWDSSHGIARFHRSLDQVQAGSGFGPDISDPRASESLLLMRFHPSSSGMVRHLFSEDHESEVDLASEGTELDQEMSSRFGALCI</sequence>
<protein>
    <recommendedName>
        <fullName evidence="10">Helicase MAGATAMA 3</fullName>
    </recommendedName>
</protein>
<dbReference type="FunFam" id="3.40.50.300:FF:000326">
    <property type="entry name" value="P-loop containing nucleoside triphosphate hydrolase"/>
    <property type="match status" value="1"/>
</dbReference>
<proteinExistence type="predicted"/>
<dbReference type="Gene3D" id="3.40.50.300">
    <property type="entry name" value="P-loop containing nucleotide triphosphate hydrolases"/>
    <property type="match status" value="2"/>
</dbReference>
<reference evidence="8 9" key="1">
    <citation type="submission" date="2024-11" db="EMBL/GenBank/DDBJ databases">
        <title>Chromosome-level genome assembly of Eucalyptus globulus Labill. provides insights into its genome evolution.</title>
        <authorList>
            <person name="Li X."/>
        </authorList>
    </citation>
    <scope>NUCLEOTIDE SEQUENCE [LARGE SCALE GENOMIC DNA]</scope>
    <source>
        <strain evidence="8">CL2024</strain>
        <tissue evidence="8">Fresh tender leaves</tissue>
    </source>
</reference>
<feature type="domain" description="DNA2/NAM7 helicase-like C-terminal" evidence="6">
    <location>
        <begin position="643"/>
        <end position="839"/>
    </location>
</feature>